<evidence type="ECO:0000313" key="10">
    <source>
        <dbReference type="Proteomes" id="UP000318733"/>
    </source>
</evidence>
<keyword evidence="7" id="KW-1133">Transmembrane helix</keyword>
<dbReference type="EC" id="2.7.13.3" evidence="2"/>
<dbReference type="Gene3D" id="1.10.287.130">
    <property type="match status" value="1"/>
</dbReference>
<dbReference type="SMART" id="SM00387">
    <property type="entry name" value="HATPase_c"/>
    <property type="match status" value="1"/>
</dbReference>
<dbReference type="OrthoDB" id="9757990at2"/>
<organism evidence="9 10">
    <name type="scientific">Mucilaginibacter corticis</name>
    <dbReference type="NCBI Taxonomy" id="2597670"/>
    <lineage>
        <taxon>Bacteria</taxon>
        <taxon>Pseudomonadati</taxon>
        <taxon>Bacteroidota</taxon>
        <taxon>Sphingobacteriia</taxon>
        <taxon>Sphingobacteriales</taxon>
        <taxon>Sphingobacteriaceae</taxon>
        <taxon>Mucilaginibacter</taxon>
    </lineage>
</organism>
<dbReference type="Proteomes" id="UP000318733">
    <property type="component" value="Unassembled WGS sequence"/>
</dbReference>
<dbReference type="InterPro" id="IPR004358">
    <property type="entry name" value="Sig_transdc_His_kin-like_C"/>
</dbReference>
<dbReference type="SUPFAM" id="SSF47384">
    <property type="entry name" value="Homodimeric domain of signal transducing histidine kinase"/>
    <property type="match status" value="1"/>
</dbReference>
<evidence type="ECO:0000256" key="3">
    <source>
        <dbReference type="ARBA" id="ARBA00022553"/>
    </source>
</evidence>
<dbReference type="RefSeq" id="WP_144248511.1">
    <property type="nucleotide sequence ID" value="NZ_VLPK01000002.1"/>
</dbReference>
<reference evidence="9 10" key="1">
    <citation type="submission" date="2019-07" db="EMBL/GenBank/DDBJ databases">
        <authorList>
            <person name="Huq M.A."/>
        </authorList>
    </citation>
    <scope>NUCLEOTIDE SEQUENCE [LARGE SCALE GENOMIC DNA]</scope>
    <source>
        <strain evidence="9 10">MAH-19</strain>
    </source>
</reference>
<dbReference type="CDD" id="cd00075">
    <property type="entry name" value="HATPase"/>
    <property type="match status" value="1"/>
</dbReference>
<name>A0A556MKR9_9SPHI</name>
<keyword evidence="3" id="KW-0597">Phosphoprotein</keyword>
<evidence type="ECO:0000313" key="9">
    <source>
        <dbReference type="EMBL" id="TSJ40473.1"/>
    </source>
</evidence>
<dbReference type="PANTHER" id="PTHR43711:SF26">
    <property type="entry name" value="SENSOR HISTIDINE KINASE RCSC"/>
    <property type="match status" value="1"/>
</dbReference>
<dbReference type="AlphaFoldDB" id="A0A556MKR9"/>
<feature type="transmembrane region" description="Helical" evidence="7">
    <location>
        <begin position="150"/>
        <end position="167"/>
    </location>
</feature>
<feature type="domain" description="Histidine kinase" evidence="8">
    <location>
        <begin position="229"/>
        <end position="444"/>
    </location>
</feature>
<keyword evidence="10" id="KW-1185">Reference proteome</keyword>
<dbReference type="InterPro" id="IPR050736">
    <property type="entry name" value="Sensor_HK_Regulatory"/>
</dbReference>
<dbReference type="Gene3D" id="3.30.565.10">
    <property type="entry name" value="Histidine kinase-like ATPase, C-terminal domain"/>
    <property type="match status" value="1"/>
</dbReference>
<dbReference type="InterPro" id="IPR003594">
    <property type="entry name" value="HATPase_dom"/>
</dbReference>
<dbReference type="CDD" id="cd00082">
    <property type="entry name" value="HisKA"/>
    <property type="match status" value="1"/>
</dbReference>
<dbReference type="FunFam" id="3.30.565.10:FF:000006">
    <property type="entry name" value="Sensor histidine kinase WalK"/>
    <property type="match status" value="1"/>
</dbReference>
<dbReference type="Pfam" id="PF02518">
    <property type="entry name" value="HATPase_c"/>
    <property type="match status" value="1"/>
</dbReference>
<comment type="caution">
    <text evidence="9">The sequence shown here is derived from an EMBL/GenBank/DDBJ whole genome shotgun (WGS) entry which is preliminary data.</text>
</comment>
<dbReference type="GO" id="GO:0000155">
    <property type="term" value="F:phosphorelay sensor kinase activity"/>
    <property type="evidence" value="ECO:0007669"/>
    <property type="project" value="InterPro"/>
</dbReference>
<proteinExistence type="predicted"/>
<evidence type="ECO:0000259" key="8">
    <source>
        <dbReference type="PROSITE" id="PS50109"/>
    </source>
</evidence>
<dbReference type="PANTHER" id="PTHR43711">
    <property type="entry name" value="TWO-COMPONENT HISTIDINE KINASE"/>
    <property type="match status" value="1"/>
</dbReference>
<dbReference type="PROSITE" id="PS50109">
    <property type="entry name" value="HIS_KIN"/>
    <property type="match status" value="1"/>
</dbReference>
<dbReference type="EMBL" id="VLPK01000002">
    <property type="protein sequence ID" value="TSJ40473.1"/>
    <property type="molecule type" value="Genomic_DNA"/>
</dbReference>
<gene>
    <name evidence="9" type="ORF">FO440_12005</name>
</gene>
<keyword evidence="7" id="KW-0812">Transmembrane</keyword>
<dbReference type="Pfam" id="PF00512">
    <property type="entry name" value="HisKA"/>
    <property type="match status" value="1"/>
</dbReference>
<evidence type="ECO:0000256" key="2">
    <source>
        <dbReference type="ARBA" id="ARBA00012438"/>
    </source>
</evidence>
<feature type="transmembrane region" description="Helical" evidence="7">
    <location>
        <begin position="66"/>
        <end position="85"/>
    </location>
</feature>
<dbReference type="InterPro" id="IPR003661">
    <property type="entry name" value="HisK_dim/P_dom"/>
</dbReference>
<keyword evidence="6" id="KW-0902">Two-component regulatory system</keyword>
<keyword evidence="7" id="KW-0472">Membrane</keyword>
<accession>A0A556MKR9</accession>
<feature type="transmembrane region" description="Helical" evidence="7">
    <location>
        <begin position="97"/>
        <end position="116"/>
    </location>
</feature>
<dbReference type="PRINTS" id="PR00344">
    <property type="entry name" value="BCTRLSENSOR"/>
</dbReference>
<dbReference type="InterPro" id="IPR036097">
    <property type="entry name" value="HisK_dim/P_sf"/>
</dbReference>
<dbReference type="InterPro" id="IPR005467">
    <property type="entry name" value="His_kinase_dom"/>
</dbReference>
<dbReference type="SMART" id="SM00388">
    <property type="entry name" value="HisKA"/>
    <property type="match status" value="1"/>
</dbReference>
<sequence>MRVHFFSKINSDYQSAFRSYSTLQNLKTVKTVSLIYFLLNISLRFIVTIYHIPVQNISHYDEFNNANIISALATPVFYLAGLLLVKQYEQNKPQPNLSQFLVLLFALFIMISCMRVTFFTMHNPRNTLVMYFMGTVIAGMFFTLEYFESLILAVLAGAFFAFALPYYQTGISEIIMNNLASFVLLTVFYCISRFSFSYRADNFLKLKAIEEKNMEIETASRLKNEILGIVAHDLRNPLTAIMALSSLMQEDDSMDDDNQENLQMIRTSCVKATAIINDLIETANNDNDSTFDIAEIELNNYLIKIVEEWSRSKLGQVEILFYGTEYPIFTHINTEKMQRVLDNLISNAIKFSGESERIEISLRDVNGQIFIDVRDFGMGIPEHLLPFIFDRFSKASRKGIRGEESIGLGLSIVKQIVEKHGGKIDVISTEKQGTTFTIHMTRMKNNIERQS</sequence>
<keyword evidence="4" id="KW-0808">Transferase</keyword>
<feature type="transmembrane region" description="Helical" evidence="7">
    <location>
        <begin position="34"/>
        <end position="54"/>
    </location>
</feature>
<evidence type="ECO:0000256" key="7">
    <source>
        <dbReference type="SAM" id="Phobius"/>
    </source>
</evidence>
<protein>
    <recommendedName>
        <fullName evidence="2">histidine kinase</fullName>
        <ecNumber evidence="2">2.7.13.3</ecNumber>
    </recommendedName>
</protein>
<comment type="catalytic activity">
    <reaction evidence="1">
        <text>ATP + protein L-histidine = ADP + protein N-phospho-L-histidine.</text>
        <dbReference type="EC" id="2.7.13.3"/>
    </reaction>
</comment>
<dbReference type="InterPro" id="IPR036890">
    <property type="entry name" value="HATPase_C_sf"/>
</dbReference>
<evidence type="ECO:0000256" key="5">
    <source>
        <dbReference type="ARBA" id="ARBA00022777"/>
    </source>
</evidence>
<keyword evidence="5 9" id="KW-0418">Kinase</keyword>
<dbReference type="SUPFAM" id="SSF55874">
    <property type="entry name" value="ATPase domain of HSP90 chaperone/DNA topoisomerase II/histidine kinase"/>
    <property type="match status" value="1"/>
</dbReference>
<evidence type="ECO:0000256" key="1">
    <source>
        <dbReference type="ARBA" id="ARBA00000085"/>
    </source>
</evidence>
<feature type="transmembrane region" description="Helical" evidence="7">
    <location>
        <begin position="179"/>
        <end position="196"/>
    </location>
</feature>
<evidence type="ECO:0000256" key="6">
    <source>
        <dbReference type="ARBA" id="ARBA00023012"/>
    </source>
</evidence>
<evidence type="ECO:0000256" key="4">
    <source>
        <dbReference type="ARBA" id="ARBA00022679"/>
    </source>
</evidence>